<proteinExistence type="predicted"/>
<organism evidence="2 3">
    <name type="scientific">Microscilla marina ATCC 23134</name>
    <dbReference type="NCBI Taxonomy" id="313606"/>
    <lineage>
        <taxon>Bacteria</taxon>
        <taxon>Pseudomonadati</taxon>
        <taxon>Bacteroidota</taxon>
        <taxon>Cytophagia</taxon>
        <taxon>Cytophagales</taxon>
        <taxon>Microscillaceae</taxon>
        <taxon>Microscilla</taxon>
    </lineage>
</organism>
<evidence type="ECO:0000313" key="3">
    <source>
        <dbReference type="Proteomes" id="UP000004095"/>
    </source>
</evidence>
<dbReference type="Pfam" id="PF13302">
    <property type="entry name" value="Acetyltransf_3"/>
    <property type="match status" value="1"/>
</dbReference>
<dbReference type="AlphaFoldDB" id="A1ZY06"/>
<reference evidence="2 3" key="1">
    <citation type="submission" date="2007-01" db="EMBL/GenBank/DDBJ databases">
        <authorList>
            <person name="Haygood M."/>
            <person name="Podell S."/>
            <person name="Anderson C."/>
            <person name="Hopkinson B."/>
            <person name="Roe K."/>
            <person name="Barbeau K."/>
            <person name="Gaasterland T."/>
            <person name="Ferriera S."/>
            <person name="Johnson J."/>
            <person name="Kravitz S."/>
            <person name="Beeson K."/>
            <person name="Sutton G."/>
            <person name="Rogers Y.-H."/>
            <person name="Friedman R."/>
            <person name="Frazier M."/>
            <person name="Venter J.C."/>
        </authorList>
    </citation>
    <scope>NUCLEOTIDE SEQUENCE [LARGE SCALE GENOMIC DNA]</scope>
    <source>
        <strain evidence="2 3">ATCC 23134</strain>
    </source>
</reference>
<keyword evidence="3" id="KW-1185">Reference proteome</keyword>
<comment type="caution">
    <text evidence="2">The sequence shown here is derived from an EMBL/GenBank/DDBJ whole genome shotgun (WGS) entry which is preliminary data.</text>
</comment>
<feature type="domain" description="N-acetyltransferase" evidence="1">
    <location>
        <begin position="10"/>
        <end position="169"/>
    </location>
</feature>
<dbReference type="Proteomes" id="UP000004095">
    <property type="component" value="Unassembled WGS sequence"/>
</dbReference>
<dbReference type="Gene3D" id="3.40.630.30">
    <property type="match status" value="1"/>
</dbReference>
<dbReference type="InterPro" id="IPR016181">
    <property type="entry name" value="Acyl_CoA_acyltransferase"/>
</dbReference>
<dbReference type="SUPFAM" id="SSF55729">
    <property type="entry name" value="Acyl-CoA N-acyltransferases (Nat)"/>
    <property type="match status" value="1"/>
</dbReference>
<dbReference type="InterPro" id="IPR000182">
    <property type="entry name" value="GNAT_dom"/>
</dbReference>
<sequence>MKKILETKRCYIREFVEADVDPICQMNSDPEVMKYITDGKPQTYEYSKKRTVYFINEYYPKYPGLGMWAVVRKAGDQLMGWACLKHLDNQDLIEIGYRLIKDYWGQGYATEVSQALVHYGFTEASLDKIVGIASEDNIKSQYILQKTGLTFLKKAYYYQTNVVFYQLLKKDYLT</sequence>
<dbReference type="eggNOG" id="COG1670">
    <property type="taxonomic scope" value="Bacteria"/>
</dbReference>
<dbReference type="EMBL" id="AAWS01000062">
    <property type="protein sequence ID" value="EAY24743.1"/>
    <property type="molecule type" value="Genomic_DNA"/>
</dbReference>
<gene>
    <name evidence="2" type="ORF">M23134_05545</name>
</gene>
<protein>
    <submittedName>
        <fullName evidence="2">Nucleotidyltransferase plus glutamate rich protein grpb plus ribosomal protein alanine acetyltransferase</fullName>
    </submittedName>
</protein>
<dbReference type="InterPro" id="IPR051531">
    <property type="entry name" value="N-acetyltransferase"/>
</dbReference>
<dbReference type="PROSITE" id="PS51186">
    <property type="entry name" value="GNAT"/>
    <property type="match status" value="1"/>
</dbReference>
<name>A1ZY06_MICM2</name>
<evidence type="ECO:0000313" key="2">
    <source>
        <dbReference type="EMBL" id="EAY24743.1"/>
    </source>
</evidence>
<dbReference type="PANTHER" id="PTHR43792">
    <property type="entry name" value="GNAT FAMILY, PUTATIVE (AFU_ORTHOLOGUE AFUA_3G00765)-RELATED-RELATED"/>
    <property type="match status" value="1"/>
</dbReference>
<dbReference type="PANTHER" id="PTHR43792:SF1">
    <property type="entry name" value="N-ACETYLTRANSFERASE DOMAIN-CONTAINING PROTEIN"/>
    <property type="match status" value="1"/>
</dbReference>
<evidence type="ECO:0000259" key="1">
    <source>
        <dbReference type="PROSITE" id="PS51186"/>
    </source>
</evidence>
<dbReference type="OrthoDB" id="9788916at2"/>
<dbReference type="GO" id="GO:0016747">
    <property type="term" value="F:acyltransferase activity, transferring groups other than amino-acyl groups"/>
    <property type="evidence" value="ECO:0007669"/>
    <property type="project" value="InterPro"/>
</dbReference>
<dbReference type="RefSeq" id="WP_002704234.1">
    <property type="nucleotide sequence ID" value="NZ_AAWS01000062.1"/>
</dbReference>
<accession>A1ZY06</accession>
<keyword evidence="2" id="KW-0808">Transferase</keyword>